<gene>
    <name evidence="9" type="primary">gatA_14</name>
    <name evidence="9" type="ORF">GALL_396560</name>
</gene>
<keyword evidence="9" id="KW-0808">Transferase</keyword>
<dbReference type="Gene3D" id="3.90.1300.10">
    <property type="entry name" value="Amidase signature (AS) domain"/>
    <property type="match status" value="1"/>
</dbReference>
<dbReference type="InterPro" id="IPR000120">
    <property type="entry name" value="Amidase"/>
</dbReference>
<evidence type="ECO:0000256" key="7">
    <source>
        <dbReference type="ARBA" id="ARBA00047407"/>
    </source>
</evidence>
<keyword evidence="5" id="KW-0067">ATP-binding</keyword>
<comment type="similarity">
    <text evidence="1">Belongs to the amidase family. GatA subfamily.</text>
</comment>
<dbReference type="EMBL" id="MLJW01001366">
    <property type="protein sequence ID" value="OIQ78634.1"/>
    <property type="molecule type" value="Genomic_DNA"/>
</dbReference>
<keyword evidence="4" id="KW-0547">Nucleotide-binding</keyword>
<evidence type="ECO:0000313" key="9">
    <source>
        <dbReference type="EMBL" id="OIQ78634.1"/>
    </source>
</evidence>
<dbReference type="EC" id="6.3.5.7" evidence="2"/>
<accession>A0A1J5Q613</accession>
<dbReference type="PANTHER" id="PTHR11895">
    <property type="entry name" value="TRANSAMIDASE"/>
    <property type="match status" value="1"/>
</dbReference>
<protein>
    <recommendedName>
        <fullName evidence="2">glutaminyl-tRNA synthase (glutamine-hydrolyzing)</fullName>
        <ecNumber evidence="2">6.3.5.7</ecNumber>
    </recommendedName>
</protein>
<dbReference type="GO" id="GO:0005524">
    <property type="term" value="F:ATP binding"/>
    <property type="evidence" value="ECO:0007669"/>
    <property type="project" value="UniProtKB-KW"/>
</dbReference>
<dbReference type="SUPFAM" id="SSF75304">
    <property type="entry name" value="Amidase signature (AS) enzymes"/>
    <property type="match status" value="1"/>
</dbReference>
<evidence type="ECO:0000256" key="1">
    <source>
        <dbReference type="ARBA" id="ARBA00008069"/>
    </source>
</evidence>
<dbReference type="InterPro" id="IPR020556">
    <property type="entry name" value="Amidase_CS"/>
</dbReference>
<evidence type="ECO:0000256" key="3">
    <source>
        <dbReference type="ARBA" id="ARBA00022598"/>
    </source>
</evidence>
<organism evidence="9">
    <name type="scientific">mine drainage metagenome</name>
    <dbReference type="NCBI Taxonomy" id="410659"/>
    <lineage>
        <taxon>unclassified sequences</taxon>
        <taxon>metagenomes</taxon>
        <taxon>ecological metagenomes</taxon>
    </lineage>
</organism>
<feature type="domain" description="Amidase" evidence="8">
    <location>
        <begin position="22"/>
        <end position="463"/>
    </location>
</feature>
<proteinExistence type="inferred from homology"/>
<evidence type="ECO:0000256" key="4">
    <source>
        <dbReference type="ARBA" id="ARBA00022741"/>
    </source>
</evidence>
<dbReference type="HAMAP" id="MF_00120">
    <property type="entry name" value="GatA"/>
    <property type="match status" value="1"/>
</dbReference>
<dbReference type="GO" id="GO:0030956">
    <property type="term" value="C:glutamyl-tRNA(Gln) amidotransferase complex"/>
    <property type="evidence" value="ECO:0007669"/>
    <property type="project" value="InterPro"/>
</dbReference>
<dbReference type="PROSITE" id="PS00571">
    <property type="entry name" value="AMIDASES"/>
    <property type="match status" value="1"/>
</dbReference>
<sequence>MINASLKQLAAALGAKRISSVELTQGFLDRIARLNPEINAYITVDAGKSLAQAAAADALIARGEAGPLTGIPVAQKDIFCAKGWRTTCGSKMLANFTAPYDAHIISQFDAAGAVNLGKTNMDEFAMGSSNETSFFGPVQNPWDRARVPGGSSGGSAAALAARLAPAATGTDTGGSIRQPASLCGLSGLKPTYGVCSRYGMIAFASSLDQAGPMAKSAEDLALMMNVMAGFDARDSTSLEREKEDYARDLNKPLAGLRIGLPREYFAAGLDAGVAAVVMEAIAQYRKLGAETVDISLPNTQLSIPVYYVLAPAEASSNLSRYDGVRYGHRAAEYHDLMDMYCKTRAQGFGAEVKRRIMVGTYVLSAGYYDAYYLKAQQLRRLIAQDFEQAFRQCDVIMGPAAPGTAFKAGEKTDDPVAMYLEDIYTIAVNLAGLPGMSVPAGFANGLPVGLQIVGNYFDEARMLGVGHQYQQVTDWHTRMPEGI</sequence>
<dbReference type="NCBIfam" id="TIGR00132">
    <property type="entry name" value="gatA"/>
    <property type="match status" value="1"/>
</dbReference>
<keyword evidence="6" id="KW-0648">Protein biosynthesis</keyword>
<dbReference type="GO" id="GO:0016740">
    <property type="term" value="F:transferase activity"/>
    <property type="evidence" value="ECO:0007669"/>
    <property type="project" value="UniProtKB-KW"/>
</dbReference>
<comment type="catalytic activity">
    <reaction evidence="7">
        <text>L-glutamyl-tRNA(Gln) + L-glutamine + ATP + H2O = L-glutaminyl-tRNA(Gln) + L-glutamate + ADP + phosphate + H(+)</text>
        <dbReference type="Rhea" id="RHEA:17521"/>
        <dbReference type="Rhea" id="RHEA-COMP:9681"/>
        <dbReference type="Rhea" id="RHEA-COMP:9684"/>
        <dbReference type="ChEBI" id="CHEBI:15377"/>
        <dbReference type="ChEBI" id="CHEBI:15378"/>
        <dbReference type="ChEBI" id="CHEBI:29985"/>
        <dbReference type="ChEBI" id="CHEBI:30616"/>
        <dbReference type="ChEBI" id="CHEBI:43474"/>
        <dbReference type="ChEBI" id="CHEBI:58359"/>
        <dbReference type="ChEBI" id="CHEBI:78520"/>
        <dbReference type="ChEBI" id="CHEBI:78521"/>
        <dbReference type="ChEBI" id="CHEBI:456216"/>
        <dbReference type="EC" id="6.3.5.7"/>
    </reaction>
</comment>
<reference evidence="9" key="1">
    <citation type="submission" date="2016-10" db="EMBL/GenBank/DDBJ databases">
        <title>Sequence of Gallionella enrichment culture.</title>
        <authorList>
            <person name="Poehlein A."/>
            <person name="Muehling M."/>
            <person name="Daniel R."/>
        </authorList>
    </citation>
    <scope>NUCLEOTIDE SEQUENCE</scope>
</reference>
<dbReference type="InterPro" id="IPR036928">
    <property type="entry name" value="AS_sf"/>
</dbReference>
<evidence type="ECO:0000256" key="2">
    <source>
        <dbReference type="ARBA" id="ARBA00012739"/>
    </source>
</evidence>
<dbReference type="GO" id="GO:0050567">
    <property type="term" value="F:glutaminyl-tRNA synthase (glutamine-hydrolyzing) activity"/>
    <property type="evidence" value="ECO:0007669"/>
    <property type="project" value="UniProtKB-EC"/>
</dbReference>
<evidence type="ECO:0000259" key="8">
    <source>
        <dbReference type="Pfam" id="PF01425"/>
    </source>
</evidence>
<evidence type="ECO:0000256" key="5">
    <source>
        <dbReference type="ARBA" id="ARBA00022840"/>
    </source>
</evidence>
<dbReference type="GO" id="GO:0006412">
    <property type="term" value="P:translation"/>
    <property type="evidence" value="ECO:0007669"/>
    <property type="project" value="UniProtKB-KW"/>
</dbReference>
<dbReference type="AlphaFoldDB" id="A0A1J5Q613"/>
<name>A0A1J5Q613_9ZZZZ</name>
<dbReference type="InterPro" id="IPR004412">
    <property type="entry name" value="GatA"/>
</dbReference>
<dbReference type="GO" id="GO:0005739">
    <property type="term" value="C:mitochondrion"/>
    <property type="evidence" value="ECO:0007669"/>
    <property type="project" value="UniProtKB-ARBA"/>
</dbReference>
<evidence type="ECO:0000256" key="6">
    <source>
        <dbReference type="ARBA" id="ARBA00022917"/>
    </source>
</evidence>
<dbReference type="Pfam" id="PF01425">
    <property type="entry name" value="Amidase"/>
    <property type="match status" value="1"/>
</dbReference>
<keyword evidence="3 9" id="KW-0436">Ligase</keyword>
<comment type="caution">
    <text evidence="9">The sequence shown here is derived from an EMBL/GenBank/DDBJ whole genome shotgun (WGS) entry which is preliminary data.</text>
</comment>
<dbReference type="InterPro" id="IPR023631">
    <property type="entry name" value="Amidase_dom"/>
</dbReference>
<dbReference type="PANTHER" id="PTHR11895:SF151">
    <property type="entry name" value="GLUTAMYL-TRNA(GLN) AMIDOTRANSFERASE SUBUNIT A"/>
    <property type="match status" value="1"/>
</dbReference>